<sequence length="203" mass="22583">MQHWTIASAYDTLAPNWLDGQFNGSNGVDQHMRALRFLARAADSGWALNVGCGCNTRFNSLFREHGLKIEGVDISERMVALARGADPDVQLHHADICTWQTERTYRFVSAWDSIWHVPLEQQRPLMLKLLAMLDRGGVLLFSAGGLDGPSEHTDSTMGPAVYYSTLGIPGLLAVIQESGCTLRHLEFDQWPQQHLLVIAQRAA</sequence>
<dbReference type="GO" id="GO:0008168">
    <property type="term" value="F:methyltransferase activity"/>
    <property type="evidence" value="ECO:0007669"/>
    <property type="project" value="UniProtKB-KW"/>
</dbReference>
<reference evidence="2 3" key="1">
    <citation type="submission" date="2016-03" db="EMBL/GenBank/DDBJ databases">
        <authorList>
            <person name="Ploux O."/>
        </authorList>
    </citation>
    <scope>NUCLEOTIDE SEQUENCE [LARGE SCALE GENOMIC DNA]</scope>
    <source>
        <strain evidence="2 3">R-45378</strain>
    </source>
</reference>
<evidence type="ECO:0000313" key="3">
    <source>
        <dbReference type="Proteomes" id="UP000077857"/>
    </source>
</evidence>
<gene>
    <name evidence="2" type="ORF">A1507_05405</name>
</gene>
<feature type="domain" description="Methyltransferase" evidence="1">
    <location>
        <begin position="48"/>
        <end position="137"/>
    </location>
</feature>
<organism evidence="2 3">
    <name type="scientific">Methylomonas koyamae</name>
    <dbReference type="NCBI Taxonomy" id="702114"/>
    <lineage>
        <taxon>Bacteria</taxon>
        <taxon>Pseudomonadati</taxon>
        <taxon>Pseudomonadota</taxon>
        <taxon>Gammaproteobacteria</taxon>
        <taxon>Methylococcales</taxon>
        <taxon>Methylococcaceae</taxon>
        <taxon>Methylomonas</taxon>
    </lineage>
</organism>
<evidence type="ECO:0000313" key="2">
    <source>
        <dbReference type="EMBL" id="OAI20233.1"/>
    </source>
</evidence>
<dbReference type="InterPro" id="IPR029063">
    <property type="entry name" value="SAM-dependent_MTases_sf"/>
</dbReference>
<protein>
    <submittedName>
        <fullName evidence="2">Methyltransferase type 11</fullName>
    </submittedName>
</protein>
<keyword evidence="2" id="KW-0489">Methyltransferase</keyword>
<dbReference type="GO" id="GO:0032259">
    <property type="term" value="P:methylation"/>
    <property type="evidence" value="ECO:0007669"/>
    <property type="project" value="UniProtKB-KW"/>
</dbReference>
<dbReference type="CDD" id="cd02440">
    <property type="entry name" value="AdoMet_MTases"/>
    <property type="match status" value="1"/>
</dbReference>
<dbReference type="SUPFAM" id="SSF53335">
    <property type="entry name" value="S-adenosyl-L-methionine-dependent methyltransferases"/>
    <property type="match status" value="1"/>
</dbReference>
<dbReference type="Proteomes" id="UP000077857">
    <property type="component" value="Unassembled WGS sequence"/>
</dbReference>
<dbReference type="Pfam" id="PF13649">
    <property type="entry name" value="Methyltransf_25"/>
    <property type="match status" value="1"/>
</dbReference>
<accession>A0A177NSG5</accession>
<dbReference type="RefSeq" id="WP_064039207.1">
    <property type="nucleotide sequence ID" value="NZ_LUUJ01000034.1"/>
</dbReference>
<dbReference type="EMBL" id="LUUJ01000034">
    <property type="protein sequence ID" value="OAI20233.1"/>
    <property type="molecule type" value="Genomic_DNA"/>
</dbReference>
<dbReference type="OrthoDB" id="6681190at2"/>
<dbReference type="Gene3D" id="3.40.50.150">
    <property type="entry name" value="Vaccinia Virus protein VP39"/>
    <property type="match status" value="1"/>
</dbReference>
<dbReference type="AlphaFoldDB" id="A0A177NSG5"/>
<comment type="caution">
    <text evidence="2">The sequence shown here is derived from an EMBL/GenBank/DDBJ whole genome shotgun (WGS) entry which is preliminary data.</text>
</comment>
<proteinExistence type="predicted"/>
<name>A0A177NSG5_9GAMM</name>
<dbReference type="InterPro" id="IPR041698">
    <property type="entry name" value="Methyltransf_25"/>
</dbReference>
<evidence type="ECO:0000259" key="1">
    <source>
        <dbReference type="Pfam" id="PF13649"/>
    </source>
</evidence>
<keyword evidence="2" id="KW-0808">Transferase</keyword>